<evidence type="ECO:0000313" key="1">
    <source>
        <dbReference type="EMBL" id="SBV32292.1"/>
    </source>
</evidence>
<dbReference type="RefSeq" id="WP_295325065.1">
    <property type="nucleotide sequence ID" value="NZ_LT598653.1"/>
</dbReference>
<dbReference type="KEGG" id="sphu:SPPYR_1172"/>
<dbReference type="AlphaFoldDB" id="A0A1Y5PQH3"/>
<accession>A0A1Y5PQH3</accession>
<reference evidence="1" key="1">
    <citation type="submission" date="2016-03" db="EMBL/GenBank/DDBJ databases">
        <authorList>
            <person name="Ploux O."/>
        </authorList>
    </citation>
    <scope>NUCLEOTIDE SEQUENCE</scope>
    <source>
        <strain evidence="1">UC10</strain>
    </source>
</reference>
<proteinExistence type="predicted"/>
<organism evidence="1">
    <name type="scientific">uncultured Sphingopyxis sp</name>
    <dbReference type="NCBI Taxonomy" id="310581"/>
    <lineage>
        <taxon>Bacteria</taxon>
        <taxon>Pseudomonadati</taxon>
        <taxon>Pseudomonadota</taxon>
        <taxon>Alphaproteobacteria</taxon>
        <taxon>Sphingomonadales</taxon>
        <taxon>Sphingomonadaceae</taxon>
        <taxon>Sphingopyxis</taxon>
        <taxon>environmental samples</taxon>
    </lineage>
</organism>
<protein>
    <submittedName>
        <fullName evidence="1">Uncharacterized protein</fullName>
    </submittedName>
</protein>
<sequence>MTISDPTAPVPAYMMRIRNQIRAAEAKADESLLAKLDVMSSILRARQIEDIPAPHIGQEAIIRLGRAIQSDISGANDVFRTHNALVADKTLITGMPGHDDTQVFAAGEDGQQAVA</sequence>
<name>A0A1Y5PQH3_9SPHN</name>
<dbReference type="EMBL" id="LT598653">
    <property type="protein sequence ID" value="SBV32292.1"/>
    <property type="molecule type" value="Genomic_DNA"/>
</dbReference>
<gene>
    <name evidence="1" type="ORF">SPPYR_1172</name>
</gene>